<dbReference type="Gene3D" id="1.10.357.10">
    <property type="entry name" value="Tetracycline Repressor, domain 2"/>
    <property type="match status" value="1"/>
</dbReference>
<dbReference type="PANTHER" id="PTHR30055">
    <property type="entry name" value="HTH-TYPE TRANSCRIPTIONAL REGULATOR RUTR"/>
    <property type="match status" value="1"/>
</dbReference>
<dbReference type="PROSITE" id="PS01081">
    <property type="entry name" value="HTH_TETR_1"/>
    <property type="match status" value="1"/>
</dbReference>
<name>A0ABW6SSN2_9ACTN</name>
<dbReference type="PROSITE" id="PS50977">
    <property type="entry name" value="HTH_TETR_2"/>
    <property type="match status" value="1"/>
</dbReference>
<evidence type="ECO:0000256" key="2">
    <source>
        <dbReference type="ARBA" id="ARBA00023125"/>
    </source>
</evidence>
<dbReference type="InterPro" id="IPR023772">
    <property type="entry name" value="DNA-bd_HTH_TetR-type_CS"/>
</dbReference>
<dbReference type="InterPro" id="IPR050109">
    <property type="entry name" value="HTH-type_TetR-like_transc_reg"/>
</dbReference>
<protein>
    <submittedName>
        <fullName evidence="6">TetR/AcrR family transcriptional regulator</fullName>
    </submittedName>
</protein>
<proteinExistence type="predicted"/>
<keyword evidence="3" id="KW-0804">Transcription</keyword>
<keyword evidence="7" id="KW-1185">Reference proteome</keyword>
<sequence>MGAQTDTRSRIQDVALRLFTEKGYEATSLREIAEALNVTKAALYYHFKTKDDIIASLTEDRIKSLDALVAWAQEQPRTVETRRELARRYSEDMTRGRDHEVMRFLERNQTALQQHSKVMMMRERMTALISVLCDADDPITVKLRRSMAIFTMHAVWFVLRDEKVGDEERTEAALQLALELIDSAEECPTPAEN</sequence>
<evidence type="ECO:0000313" key="6">
    <source>
        <dbReference type="EMBL" id="MFF3668004.1"/>
    </source>
</evidence>
<evidence type="ECO:0000256" key="4">
    <source>
        <dbReference type="PROSITE-ProRule" id="PRU00335"/>
    </source>
</evidence>
<dbReference type="Pfam" id="PF00440">
    <property type="entry name" value="TetR_N"/>
    <property type="match status" value="1"/>
</dbReference>
<dbReference type="Proteomes" id="UP001602013">
    <property type="component" value="Unassembled WGS sequence"/>
</dbReference>
<evidence type="ECO:0000313" key="7">
    <source>
        <dbReference type="Proteomes" id="UP001602013"/>
    </source>
</evidence>
<dbReference type="PRINTS" id="PR00455">
    <property type="entry name" value="HTHTETR"/>
</dbReference>
<organism evidence="6 7">
    <name type="scientific">Microtetraspora malaysiensis</name>
    <dbReference type="NCBI Taxonomy" id="161358"/>
    <lineage>
        <taxon>Bacteria</taxon>
        <taxon>Bacillati</taxon>
        <taxon>Actinomycetota</taxon>
        <taxon>Actinomycetes</taxon>
        <taxon>Streptosporangiales</taxon>
        <taxon>Streptosporangiaceae</taxon>
        <taxon>Microtetraspora</taxon>
    </lineage>
</organism>
<reference evidence="6 7" key="1">
    <citation type="submission" date="2024-10" db="EMBL/GenBank/DDBJ databases">
        <title>The Natural Products Discovery Center: Release of the First 8490 Sequenced Strains for Exploring Actinobacteria Biosynthetic Diversity.</title>
        <authorList>
            <person name="Kalkreuter E."/>
            <person name="Kautsar S.A."/>
            <person name="Yang D."/>
            <person name="Bader C.D."/>
            <person name="Teijaro C.N."/>
            <person name="Fluegel L."/>
            <person name="Davis C.M."/>
            <person name="Simpson J.R."/>
            <person name="Lauterbach L."/>
            <person name="Steele A.D."/>
            <person name="Gui C."/>
            <person name="Meng S."/>
            <person name="Li G."/>
            <person name="Viehrig K."/>
            <person name="Ye F."/>
            <person name="Su P."/>
            <person name="Kiefer A.F."/>
            <person name="Nichols A."/>
            <person name="Cepeda A.J."/>
            <person name="Yan W."/>
            <person name="Fan B."/>
            <person name="Jiang Y."/>
            <person name="Adhikari A."/>
            <person name="Zheng C.-J."/>
            <person name="Schuster L."/>
            <person name="Cowan T.M."/>
            <person name="Smanski M.J."/>
            <person name="Chevrette M.G."/>
            <person name="De Carvalho L.P.S."/>
            <person name="Shen B."/>
        </authorList>
    </citation>
    <scope>NUCLEOTIDE SEQUENCE [LARGE SCALE GENOMIC DNA]</scope>
    <source>
        <strain evidence="6 7">NPDC002173</strain>
    </source>
</reference>
<dbReference type="SUPFAM" id="SSF46689">
    <property type="entry name" value="Homeodomain-like"/>
    <property type="match status" value="1"/>
</dbReference>
<keyword evidence="2 4" id="KW-0238">DNA-binding</keyword>
<gene>
    <name evidence="6" type="ORF">ACFYXI_20670</name>
</gene>
<feature type="domain" description="HTH tetR-type" evidence="5">
    <location>
        <begin position="5"/>
        <end position="65"/>
    </location>
</feature>
<keyword evidence="1" id="KW-0805">Transcription regulation</keyword>
<dbReference type="RefSeq" id="WP_387413351.1">
    <property type="nucleotide sequence ID" value="NZ_CP191998.1"/>
</dbReference>
<dbReference type="PANTHER" id="PTHR30055:SF234">
    <property type="entry name" value="HTH-TYPE TRANSCRIPTIONAL REGULATOR BETI"/>
    <property type="match status" value="1"/>
</dbReference>
<evidence type="ECO:0000256" key="3">
    <source>
        <dbReference type="ARBA" id="ARBA00023163"/>
    </source>
</evidence>
<dbReference type="InterPro" id="IPR001647">
    <property type="entry name" value="HTH_TetR"/>
</dbReference>
<feature type="DNA-binding region" description="H-T-H motif" evidence="4">
    <location>
        <begin position="28"/>
        <end position="47"/>
    </location>
</feature>
<evidence type="ECO:0000259" key="5">
    <source>
        <dbReference type="PROSITE" id="PS50977"/>
    </source>
</evidence>
<comment type="caution">
    <text evidence="6">The sequence shown here is derived from an EMBL/GenBank/DDBJ whole genome shotgun (WGS) entry which is preliminary data.</text>
</comment>
<accession>A0ABW6SSN2</accession>
<dbReference type="EMBL" id="JBIASD010000013">
    <property type="protein sequence ID" value="MFF3668004.1"/>
    <property type="molecule type" value="Genomic_DNA"/>
</dbReference>
<evidence type="ECO:0000256" key="1">
    <source>
        <dbReference type="ARBA" id="ARBA00023015"/>
    </source>
</evidence>
<dbReference type="InterPro" id="IPR009057">
    <property type="entry name" value="Homeodomain-like_sf"/>
</dbReference>